<reference evidence="9" key="2">
    <citation type="submission" date="2023-02" db="EMBL/GenBank/DDBJ databases">
        <authorList>
            <person name="Swenson N.G."/>
            <person name="Wegrzyn J.L."/>
            <person name="Mcevoy S.L."/>
        </authorList>
    </citation>
    <scope>NUCLEOTIDE SEQUENCE</scope>
    <source>
        <strain evidence="9">91603</strain>
        <tissue evidence="9">Leaf</tissue>
    </source>
</reference>
<keyword evidence="3" id="KW-0645">Protease</keyword>
<dbReference type="AlphaFoldDB" id="A0AAD5JKI2"/>
<comment type="cofactor">
    <cofactor evidence="1">
        <name>Zn(2+)</name>
        <dbReference type="ChEBI" id="CHEBI:29105"/>
    </cofactor>
</comment>
<name>A0AAD5JKI2_ACENE</name>
<dbReference type="PANTHER" id="PTHR10942:SF0">
    <property type="entry name" value="LEISHMANOLYSIN-LIKE PEPTIDASE"/>
    <property type="match status" value="1"/>
</dbReference>
<dbReference type="GO" id="GO:0006508">
    <property type="term" value="P:proteolysis"/>
    <property type="evidence" value="ECO:0007669"/>
    <property type="project" value="UniProtKB-KW"/>
</dbReference>
<gene>
    <name evidence="9" type="ORF">LWI28_024334</name>
</gene>
<keyword evidence="10" id="KW-1185">Reference proteome</keyword>
<evidence type="ECO:0000256" key="3">
    <source>
        <dbReference type="ARBA" id="ARBA00022670"/>
    </source>
</evidence>
<evidence type="ECO:0000256" key="6">
    <source>
        <dbReference type="ARBA" id="ARBA00022833"/>
    </source>
</evidence>
<dbReference type="InterPro" id="IPR001577">
    <property type="entry name" value="Peptidase_M8"/>
</dbReference>
<comment type="similarity">
    <text evidence="2">Belongs to the peptidase M8 family.</text>
</comment>
<dbReference type="PROSITE" id="PS01186">
    <property type="entry name" value="EGF_2"/>
    <property type="match status" value="1"/>
</dbReference>
<dbReference type="GO" id="GO:0007155">
    <property type="term" value="P:cell adhesion"/>
    <property type="evidence" value="ECO:0007669"/>
    <property type="project" value="InterPro"/>
</dbReference>
<evidence type="ECO:0000256" key="4">
    <source>
        <dbReference type="ARBA" id="ARBA00022723"/>
    </source>
</evidence>
<dbReference type="Gene3D" id="2.60.120.260">
    <property type="entry name" value="Galactose-binding domain-like"/>
    <property type="match status" value="1"/>
</dbReference>
<evidence type="ECO:0000259" key="8">
    <source>
        <dbReference type="PROSITE" id="PS01186"/>
    </source>
</evidence>
<dbReference type="GO" id="GO:0005737">
    <property type="term" value="C:cytoplasm"/>
    <property type="evidence" value="ECO:0007669"/>
    <property type="project" value="TreeGrafter"/>
</dbReference>
<protein>
    <recommendedName>
        <fullName evidence="8">EGF-like domain-containing protein</fullName>
    </recommendedName>
</protein>
<dbReference type="EMBL" id="JAJSOW010000001">
    <property type="protein sequence ID" value="KAI9201500.1"/>
    <property type="molecule type" value="Genomic_DNA"/>
</dbReference>
<proteinExistence type="inferred from homology"/>
<keyword evidence="6" id="KW-0862">Zinc</keyword>
<keyword evidence="7" id="KW-0482">Metalloprotease</keyword>
<sequence length="283" mass="31350">MLGKLATNFRLQNPHNGQVVLNSAFHVAVDGEWKLCPEAGGPVQFPGFNGDQLICPAYHELRSTSTISVFGQCLNSCNFNGDCVDGRCQCFLGFHGHDCSKSELLHPFLYSVVCVHDMTCVESSKILGYRVCCLRRTSSFYGGVCDNGVCEFRCSDYASYTCQNSSKLVSSLSVCHDVLKKDVSGKQCAPSILQQLEEVVVKPNYHRLYPSARKLFDIFGGSYCDGAAKRLACWTRPSSAVKKKVHEDQCTGANEIKLSWVDQFRYGLFSGNSSTRAMLLWLL</sequence>
<dbReference type="GO" id="GO:0046872">
    <property type="term" value="F:metal ion binding"/>
    <property type="evidence" value="ECO:0007669"/>
    <property type="project" value="UniProtKB-KW"/>
</dbReference>
<evidence type="ECO:0000256" key="1">
    <source>
        <dbReference type="ARBA" id="ARBA00001947"/>
    </source>
</evidence>
<accession>A0AAD5JKI2</accession>
<reference evidence="9" key="1">
    <citation type="journal article" date="2022" name="Plant J.">
        <title>Strategies of tolerance reflected in two North American maple genomes.</title>
        <authorList>
            <person name="McEvoy S.L."/>
            <person name="Sezen U.U."/>
            <person name="Trouern-Trend A."/>
            <person name="McMahon S.M."/>
            <person name="Schaberg P.G."/>
            <person name="Yang J."/>
            <person name="Wegrzyn J.L."/>
            <person name="Swenson N.G."/>
        </authorList>
    </citation>
    <scope>NUCLEOTIDE SEQUENCE</scope>
    <source>
        <strain evidence="9">91603</strain>
    </source>
</reference>
<organism evidence="9 10">
    <name type="scientific">Acer negundo</name>
    <name type="common">Box elder</name>
    <dbReference type="NCBI Taxonomy" id="4023"/>
    <lineage>
        <taxon>Eukaryota</taxon>
        <taxon>Viridiplantae</taxon>
        <taxon>Streptophyta</taxon>
        <taxon>Embryophyta</taxon>
        <taxon>Tracheophyta</taxon>
        <taxon>Spermatophyta</taxon>
        <taxon>Magnoliopsida</taxon>
        <taxon>eudicotyledons</taxon>
        <taxon>Gunneridae</taxon>
        <taxon>Pentapetalae</taxon>
        <taxon>rosids</taxon>
        <taxon>malvids</taxon>
        <taxon>Sapindales</taxon>
        <taxon>Sapindaceae</taxon>
        <taxon>Hippocastanoideae</taxon>
        <taxon>Acereae</taxon>
        <taxon>Acer</taxon>
    </lineage>
</organism>
<dbReference type="Proteomes" id="UP001064489">
    <property type="component" value="Chromosome 9"/>
</dbReference>
<feature type="domain" description="EGF-like" evidence="8">
    <location>
        <begin position="88"/>
        <end position="99"/>
    </location>
</feature>
<comment type="caution">
    <text evidence="9">The sequence shown here is derived from an EMBL/GenBank/DDBJ whole genome shotgun (WGS) entry which is preliminary data.</text>
</comment>
<evidence type="ECO:0000256" key="7">
    <source>
        <dbReference type="ARBA" id="ARBA00023049"/>
    </source>
</evidence>
<evidence type="ECO:0000256" key="2">
    <source>
        <dbReference type="ARBA" id="ARBA00005860"/>
    </source>
</evidence>
<dbReference type="InterPro" id="IPR000742">
    <property type="entry name" value="EGF"/>
</dbReference>
<evidence type="ECO:0000313" key="9">
    <source>
        <dbReference type="EMBL" id="KAI9201500.1"/>
    </source>
</evidence>
<evidence type="ECO:0000256" key="5">
    <source>
        <dbReference type="ARBA" id="ARBA00022801"/>
    </source>
</evidence>
<keyword evidence="5" id="KW-0378">Hydrolase</keyword>
<dbReference type="GO" id="GO:0016020">
    <property type="term" value="C:membrane"/>
    <property type="evidence" value="ECO:0007669"/>
    <property type="project" value="InterPro"/>
</dbReference>
<keyword evidence="4" id="KW-0479">Metal-binding</keyword>
<evidence type="ECO:0000313" key="10">
    <source>
        <dbReference type="Proteomes" id="UP001064489"/>
    </source>
</evidence>
<dbReference type="PANTHER" id="PTHR10942">
    <property type="entry name" value="LEISHMANOLYSIN-LIKE PEPTIDASE"/>
    <property type="match status" value="1"/>
</dbReference>
<dbReference type="GO" id="GO:0004222">
    <property type="term" value="F:metalloendopeptidase activity"/>
    <property type="evidence" value="ECO:0007669"/>
    <property type="project" value="InterPro"/>
</dbReference>